<evidence type="ECO:0000256" key="2">
    <source>
        <dbReference type="ARBA" id="ARBA00022723"/>
    </source>
</evidence>
<reference evidence="4 5" key="1">
    <citation type="journal article" date="2012" name="Front. Microbiol.">
        <title>Redundancy and modularity in membrane-associated dissimilatory nitrate reduction in Bacillus.</title>
        <authorList>
            <person name="Heylen K."/>
            <person name="Keltjens J."/>
        </authorList>
    </citation>
    <scope>NUCLEOTIDE SEQUENCE [LARGE SCALE GENOMIC DNA]</scope>
    <source>
        <strain evidence="5">LMG 21833T</strain>
    </source>
</reference>
<dbReference type="InterPro" id="IPR036663">
    <property type="entry name" value="Fumarylacetoacetase_C_sf"/>
</dbReference>
<dbReference type="PATRIC" id="fig|1117379.3.peg.4295"/>
<dbReference type="GO" id="GO:0046872">
    <property type="term" value="F:metal ion binding"/>
    <property type="evidence" value="ECO:0007669"/>
    <property type="project" value="UniProtKB-KW"/>
</dbReference>
<dbReference type="InterPro" id="IPR011234">
    <property type="entry name" value="Fumarylacetoacetase-like_C"/>
</dbReference>
<evidence type="ECO:0000313" key="4">
    <source>
        <dbReference type="EMBL" id="EKN65345.1"/>
    </source>
</evidence>
<gene>
    <name evidence="4" type="ORF">BABA_20721</name>
</gene>
<comment type="similarity">
    <text evidence="1">Belongs to the FAH family.</text>
</comment>
<dbReference type="Pfam" id="PF01557">
    <property type="entry name" value="FAA_hydrolase"/>
    <property type="match status" value="1"/>
</dbReference>
<feature type="domain" description="Fumarylacetoacetase-like C-terminal" evidence="3">
    <location>
        <begin position="74"/>
        <end position="318"/>
    </location>
</feature>
<dbReference type="InterPro" id="IPR051121">
    <property type="entry name" value="FAH"/>
</dbReference>
<evidence type="ECO:0000313" key="5">
    <source>
        <dbReference type="Proteomes" id="UP000006316"/>
    </source>
</evidence>
<dbReference type="OrthoDB" id="9805307at2"/>
<accession>K6C2G3</accession>
<dbReference type="STRING" id="1117379.BABA_20721"/>
<dbReference type="PANTHER" id="PTHR42796">
    <property type="entry name" value="FUMARYLACETOACETATE HYDROLASE DOMAIN-CONTAINING PROTEIN 2A-RELATED"/>
    <property type="match status" value="1"/>
</dbReference>
<dbReference type="Proteomes" id="UP000006316">
    <property type="component" value="Unassembled WGS sequence"/>
</dbReference>
<dbReference type="EMBL" id="AJLS01000135">
    <property type="protein sequence ID" value="EKN65345.1"/>
    <property type="molecule type" value="Genomic_DNA"/>
</dbReference>
<dbReference type="GO" id="GO:0003824">
    <property type="term" value="F:catalytic activity"/>
    <property type="evidence" value="ECO:0007669"/>
    <property type="project" value="InterPro"/>
</dbReference>
<dbReference type="SUPFAM" id="SSF56529">
    <property type="entry name" value="FAH"/>
    <property type="match status" value="1"/>
</dbReference>
<keyword evidence="5" id="KW-1185">Reference proteome</keyword>
<dbReference type="eggNOG" id="COG0179">
    <property type="taxonomic scope" value="Bacteria"/>
</dbReference>
<comment type="caution">
    <text evidence="4">The sequence shown here is derived from an EMBL/GenBank/DDBJ whole genome shotgun (WGS) entry which is preliminary data.</text>
</comment>
<dbReference type="GO" id="GO:0044281">
    <property type="term" value="P:small molecule metabolic process"/>
    <property type="evidence" value="ECO:0007669"/>
    <property type="project" value="UniProtKB-ARBA"/>
</dbReference>
<dbReference type="RefSeq" id="WP_007087137.1">
    <property type="nucleotide sequence ID" value="NZ_AJLS01000135.1"/>
</dbReference>
<dbReference type="AlphaFoldDB" id="K6C2G3"/>
<organism evidence="4 5">
    <name type="scientific">Neobacillus bataviensis LMG 21833</name>
    <dbReference type="NCBI Taxonomy" id="1117379"/>
    <lineage>
        <taxon>Bacteria</taxon>
        <taxon>Bacillati</taxon>
        <taxon>Bacillota</taxon>
        <taxon>Bacilli</taxon>
        <taxon>Bacillales</taxon>
        <taxon>Bacillaceae</taxon>
        <taxon>Neobacillus</taxon>
    </lineage>
</organism>
<dbReference type="Gene3D" id="3.90.850.10">
    <property type="entry name" value="Fumarylacetoacetase-like, C-terminal domain"/>
    <property type="match status" value="1"/>
</dbReference>
<evidence type="ECO:0000256" key="1">
    <source>
        <dbReference type="ARBA" id="ARBA00010211"/>
    </source>
</evidence>
<proteinExistence type="inferred from homology"/>
<evidence type="ECO:0000259" key="3">
    <source>
        <dbReference type="Pfam" id="PF01557"/>
    </source>
</evidence>
<protein>
    <submittedName>
        <fullName evidence="4">Melh protein</fullName>
    </submittedName>
</protein>
<dbReference type="PANTHER" id="PTHR42796:SF4">
    <property type="entry name" value="FUMARYLACETOACETATE HYDROLASE DOMAIN-CONTAINING PROTEIN 2A"/>
    <property type="match status" value="1"/>
</dbReference>
<keyword evidence="2" id="KW-0479">Metal-binding</keyword>
<name>K6C2G3_9BACI</name>
<sequence>MGIKVVRFERENREQWGVVSDDQILVLTNTYKSLAEFLEKGKEEAALIQTKEHVETIPFNEVTILSPVTKPARIICQGVNYSTHRSETGMEASRPPYNMIFNKADSSLSGAYSEIERPSHVKLLDYELELGLVIGKEISEAVEVTDENLHQYIAGLVIVNDVSARDVQLPQGQWLKGKSYRTFCPTGPYLYLLDKEELPFIHDLELDLWVNDELRQSANSSQLLYKPAETLTDLSEVMDLSPGDLILTGTAGGVAMNLTPEVNALIANLSIPYQQKLELLVENQLKSGKYLKDGDTIRCKIKSASGEIDLGEQLNTVVMSKEINLSISNR</sequence>